<dbReference type="Pfam" id="PF08240">
    <property type="entry name" value="ADH_N"/>
    <property type="match status" value="1"/>
</dbReference>
<dbReference type="InterPro" id="IPR020843">
    <property type="entry name" value="ER"/>
</dbReference>
<dbReference type="InterPro" id="IPR011032">
    <property type="entry name" value="GroES-like_sf"/>
</dbReference>
<dbReference type="EMBL" id="CP051177">
    <property type="protein sequence ID" value="QKX52193.1"/>
    <property type="molecule type" value="Genomic_DNA"/>
</dbReference>
<organism evidence="2 3">
    <name type="scientific">Planococcus glaciei</name>
    <dbReference type="NCBI Taxonomy" id="459472"/>
    <lineage>
        <taxon>Bacteria</taxon>
        <taxon>Bacillati</taxon>
        <taxon>Bacillota</taxon>
        <taxon>Bacilli</taxon>
        <taxon>Bacillales</taxon>
        <taxon>Caryophanaceae</taxon>
        <taxon>Planococcus</taxon>
    </lineage>
</organism>
<protein>
    <submittedName>
        <fullName evidence="2">NAD(P)-dependent alcohol dehydrogenase</fullName>
    </submittedName>
</protein>
<dbReference type="InterPro" id="IPR013154">
    <property type="entry name" value="ADH-like_N"/>
</dbReference>
<dbReference type="InterPro" id="IPR036291">
    <property type="entry name" value="NAD(P)-bd_dom_sf"/>
</dbReference>
<dbReference type="Proteomes" id="UP000509222">
    <property type="component" value="Chromosome"/>
</dbReference>
<dbReference type="SUPFAM" id="SSF51735">
    <property type="entry name" value="NAD(P)-binding Rossmann-fold domains"/>
    <property type="match status" value="1"/>
</dbReference>
<dbReference type="AlphaFoldDB" id="A0A7H8QG35"/>
<dbReference type="PANTHER" id="PTHR44013:SF1">
    <property type="entry name" value="ZINC-TYPE ALCOHOL DEHYDROGENASE-LIKE PROTEIN C16A3.02C"/>
    <property type="match status" value="1"/>
</dbReference>
<dbReference type="PANTHER" id="PTHR44013">
    <property type="entry name" value="ZINC-TYPE ALCOHOL DEHYDROGENASE-LIKE PROTEIN C16A3.02C"/>
    <property type="match status" value="1"/>
</dbReference>
<dbReference type="SUPFAM" id="SSF50129">
    <property type="entry name" value="GroES-like"/>
    <property type="match status" value="1"/>
</dbReference>
<dbReference type="GO" id="GO:0016491">
    <property type="term" value="F:oxidoreductase activity"/>
    <property type="evidence" value="ECO:0007669"/>
    <property type="project" value="InterPro"/>
</dbReference>
<dbReference type="InterPro" id="IPR052733">
    <property type="entry name" value="Chloroplast_QOR"/>
</dbReference>
<dbReference type="CDD" id="cd08267">
    <property type="entry name" value="MDR1"/>
    <property type="match status" value="1"/>
</dbReference>
<evidence type="ECO:0000259" key="1">
    <source>
        <dbReference type="SMART" id="SM00829"/>
    </source>
</evidence>
<dbReference type="Gene3D" id="3.90.180.10">
    <property type="entry name" value="Medium-chain alcohol dehydrogenases, catalytic domain"/>
    <property type="match status" value="1"/>
</dbReference>
<name>A0A7H8QG35_9BACL</name>
<evidence type="ECO:0000313" key="2">
    <source>
        <dbReference type="EMBL" id="QKX52193.1"/>
    </source>
</evidence>
<accession>A0A7H8QG35</accession>
<dbReference type="RefSeq" id="WP_176294944.1">
    <property type="nucleotide sequence ID" value="NZ_CP051177.1"/>
</dbReference>
<dbReference type="Gene3D" id="3.40.50.720">
    <property type="entry name" value="NAD(P)-binding Rossmann-like Domain"/>
    <property type="match status" value="1"/>
</dbReference>
<dbReference type="Pfam" id="PF13602">
    <property type="entry name" value="ADH_zinc_N_2"/>
    <property type="match status" value="1"/>
</dbReference>
<reference evidence="3" key="1">
    <citation type="submission" date="2020-06" db="EMBL/GenBank/DDBJ databases">
        <title>Isolation of Planomicrobium glaciei.</title>
        <authorList>
            <person name="Malisova L."/>
            <person name="Safrankova R."/>
            <person name="Jakubu V."/>
            <person name="Spanelova P."/>
        </authorList>
    </citation>
    <scope>NUCLEOTIDE SEQUENCE [LARGE SCALE GENOMIC DNA]</scope>
    <source>
        <strain evidence="3">NRL-ATB46093</strain>
    </source>
</reference>
<sequence>MKASIHQKYGPPDVMELREVDKPFPKDDEVLVKVHATTATSGDCKVRRADPFAVRLFYGMKKPKVGILGSELSGEVEAIGKNVKQFKVGDFVFCGTGGNLGANAEYVCLQEKSAISLKPFNMTFEEAASVPFGATTSLFFLRDKGHIKPGQKVLIYGASGALGTYAVQLAKSFGTEVTAVCGPKNLELVKSLGADFVVDYMKEDFTKNEKTYDLIFDTVGKTSFTKCKNSLKENGIFLAAVAGVPQFARMMSSSMSRSKKLKGGVASMKKADLLFLKELIEEGKIRSVIDRRYPLDQVAAAHKYVETGHKHGSVVITMIPQI</sequence>
<dbReference type="SMART" id="SM00829">
    <property type="entry name" value="PKS_ER"/>
    <property type="match status" value="1"/>
</dbReference>
<feature type="domain" description="Enoyl reductase (ER)" evidence="1">
    <location>
        <begin position="10"/>
        <end position="316"/>
    </location>
</feature>
<evidence type="ECO:0000313" key="3">
    <source>
        <dbReference type="Proteomes" id="UP000509222"/>
    </source>
</evidence>
<keyword evidence="3" id="KW-1185">Reference proteome</keyword>
<gene>
    <name evidence="2" type="ORF">HF394_17335</name>
</gene>
<proteinExistence type="predicted"/>